<feature type="transmembrane region" description="Helical" evidence="7">
    <location>
        <begin position="257"/>
        <end position="278"/>
    </location>
</feature>
<accession>A0A0B2A642</accession>
<feature type="transmembrane region" description="Helical" evidence="7">
    <location>
        <begin position="426"/>
        <end position="445"/>
    </location>
</feature>
<name>A0A0B2A642_9MICO</name>
<dbReference type="AlphaFoldDB" id="A0A0B2A642"/>
<evidence type="ECO:0000256" key="7">
    <source>
        <dbReference type="SAM" id="Phobius"/>
    </source>
</evidence>
<keyword evidence="5 7" id="KW-1133">Transmembrane helix</keyword>
<evidence type="ECO:0000256" key="1">
    <source>
        <dbReference type="ARBA" id="ARBA00004651"/>
    </source>
</evidence>
<dbReference type="Pfam" id="PF19053">
    <property type="entry name" value="EccD"/>
    <property type="match status" value="1"/>
</dbReference>
<comment type="subcellular location">
    <subcellularLocation>
        <location evidence="1">Cell membrane</location>
        <topology evidence="1">Multi-pass membrane protein</topology>
    </subcellularLocation>
</comment>
<keyword evidence="4 7" id="KW-0812">Transmembrane</keyword>
<dbReference type="InterPro" id="IPR006707">
    <property type="entry name" value="T7SS_EccD"/>
</dbReference>
<feature type="transmembrane region" description="Helical" evidence="7">
    <location>
        <begin position="341"/>
        <end position="357"/>
    </location>
</feature>
<evidence type="ECO:0000313" key="10">
    <source>
        <dbReference type="Proteomes" id="UP000031030"/>
    </source>
</evidence>
<keyword evidence="6 7" id="KW-0472">Membrane</keyword>
<keyword evidence="3" id="KW-1003">Cell membrane</keyword>
<dbReference type="GO" id="GO:0005886">
    <property type="term" value="C:plasma membrane"/>
    <property type="evidence" value="ECO:0007669"/>
    <property type="project" value="UniProtKB-SubCell"/>
</dbReference>
<evidence type="ECO:0000256" key="2">
    <source>
        <dbReference type="ARBA" id="ARBA00006162"/>
    </source>
</evidence>
<keyword evidence="10" id="KW-1185">Reference proteome</keyword>
<comment type="caution">
    <text evidence="9">The sequence shown here is derived from an EMBL/GenBank/DDBJ whole genome shotgun (WGS) entry which is preliminary data.</text>
</comment>
<feature type="transmembrane region" description="Helical" evidence="7">
    <location>
        <begin position="148"/>
        <end position="167"/>
    </location>
</feature>
<feature type="transmembrane region" description="Helical" evidence="7">
    <location>
        <begin position="123"/>
        <end position="142"/>
    </location>
</feature>
<dbReference type="STRING" id="1348253.LK09_13100"/>
<comment type="similarity">
    <text evidence="2">Belongs to the EccD/Snm4 family.</text>
</comment>
<feature type="transmembrane region" description="Helical" evidence="7">
    <location>
        <begin position="232"/>
        <end position="251"/>
    </location>
</feature>
<protein>
    <recommendedName>
        <fullName evidence="8">EccD-like transmembrane domain-containing protein</fullName>
    </recommendedName>
</protein>
<dbReference type="InterPro" id="IPR044049">
    <property type="entry name" value="EccD_transm"/>
</dbReference>
<feature type="transmembrane region" description="Helical" evidence="7">
    <location>
        <begin position="179"/>
        <end position="198"/>
    </location>
</feature>
<feature type="transmembrane region" description="Helical" evidence="7">
    <location>
        <begin position="366"/>
        <end position="387"/>
    </location>
</feature>
<reference evidence="9 10" key="1">
    <citation type="submission" date="2014-11" db="EMBL/GenBank/DDBJ databases">
        <title>Genome sequence of Microbacterium mangrovi MUSC 115(T).</title>
        <authorList>
            <person name="Lee L.-H."/>
        </authorList>
    </citation>
    <scope>NUCLEOTIDE SEQUENCE [LARGE SCALE GENOMIC DNA]</scope>
    <source>
        <strain evidence="9 10">MUSC 115</strain>
    </source>
</reference>
<evidence type="ECO:0000256" key="6">
    <source>
        <dbReference type="ARBA" id="ARBA00023136"/>
    </source>
</evidence>
<evidence type="ECO:0000256" key="3">
    <source>
        <dbReference type="ARBA" id="ARBA00022475"/>
    </source>
</evidence>
<feature type="transmembrane region" description="Helical" evidence="7">
    <location>
        <begin position="316"/>
        <end position="335"/>
    </location>
</feature>
<evidence type="ECO:0000256" key="5">
    <source>
        <dbReference type="ARBA" id="ARBA00022989"/>
    </source>
</evidence>
<dbReference type="Gene3D" id="3.10.20.90">
    <property type="entry name" value="Phosphatidylinositol 3-kinase Catalytic Subunit, Chain A, domain 1"/>
    <property type="match status" value="1"/>
</dbReference>
<feature type="transmembrane region" description="Helical" evidence="7">
    <location>
        <begin position="204"/>
        <end position="225"/>
    </location>
</feature>
<dbReference type="Pfam" id="PF08817">
    <property type="entry name" value="YukD"/>
    <property type="match status" value="1"/>
</dbReference>
<dbReference type="Proteomes" id="UP000031030">
    <property type="component" value="Unassembled WGS sequence"/>
</dbReference>
<evidence type="ECO:0000313" key="9">
    <source>
        <dbReference type="EMBL" id="KHK97189.1"/>
    </source>
</evidence>
<dbReference type="OrthoDB" id="4824971at2"/>
<dbReference type="EMBL" id="JTDK01000011">
    <property type="protein sequence ID" value="KHK97189.1"/>
    <property type="molecule type" value="Genomic_DNA"/>
</dbReference>
<feature type="transmembrane region" description="Helical" evidence="7">
    <location>
        <begin position="393"/>
        <end position="414"/>
    </location>
</feature>
<organism evidence="9 10">
    <name type="scientific">Microbacterium mangrovi</name>
    <dbReference type="NCBI Taxonomy" id="1348253"/>
    <lineage>
        <taxon>Bacteria</taxon>
        <taxon>Bacillati</taxon>
        <taxon>Actinomycetota</taxon>
        <taxon>Actinomycetes</taxon>
        <taxon>Micrococcales</taxon>
        <taxon>Microbacteriaceae</taxon>
        <taxon>Microbacterium</taxon>
    </lineage>
</organism>
<sequence>MSHAVSASRALLRITVQSEGRRLDVGVPAQVPLIELMPGFARSLGILDPSLAHGGYALQRPDGSTLDASRGAAEQGVEPGELLTLARGGLLAQPRVYDDIVEAVIDATAEQHRPWTPQDNARTALAVSLTLLGLCALLLLAAGPALTVGALIAAGGSIALLVVAAVVGRLGQSEAGQGLGLAASAFAAVAGYLAVPAAQPLWGWPLAAAGLGALLVGAAAFGVVAGHPASTLTPITAGAVVAVTATIAALFPGGAVATYAIMVAVVATLGNGLPWLALSSTRMRVISAQSDAEVFADPVPIDTEDVRRRTARGHRVMIALRVALGLAVLTATPLVAAANPAGAALCALAFLGMMFPSRQAYARSTVIALMTLGTVGLAVTGITVSIAQPALRPVMLVALLIAAAVVITVTLLSPRVRTRLGRLADTAEVVILAVLLPLGVIAAGWA</sequence>
<evidence type="ECO:0000259" key="8">
    <source>
        <dbReference type="Pfam" id="PF19053"/>
    </source>
</evidence>
<dbReference type="InterPro" id="IPR024962">
    <property type="entry name" value="YukD-like"/>
</dbReference>
<feature type="domain" description="EccD-like transmembrane" evidence="8">
    <location>
        <begin position="122"/>
        <end position="442"/>
    </location>
</feature>
<dbReference type="NCBIfam" id="TIGR03920">
    <property type="entry name" value="T7SS_EccD"/>
    <property type="match status" value="1"/>
</dbReference>
<proteinExistence type="inferred from homology"/>
<gene>
    <name evidence="9" type="ORF">LK09_13100</name>
</gene>
<evidence type="ECO:0000256" key="4">
    <source>
        <dbReference type="ARBA" id="ARBA00022692"/>
    </source>
</evidence>